<feature type="region of interest" description="Disordered" evidence="1">
    <location>
        <begin position="51"/>
        <end position="79"/>
    </location>
</feature>
<dbReference type="RefSeq" id="WP_054358751.1">
    <property type="nucleotide sequence ID" value="NZ_JAPCYQ010000001.1"/>
</dbReference>
<dbReference type="STRING" id="665126.ABB55_10420"/>
<keyword evidence="3" id="KW-1185">Reference proteome</keyword>
<reference evidence="2 3" key="2">
    <citation type="submission" date="2015-10" db="EMBL/GenBank/DDBJ databases">
        <title>Draft Genome Sequence of Prosthecomicrobium hirschii ATCC 27832.</title>
        <authorList>
            <person name="Daniel J."/>
            <person name="Givan S.A."/>
            <person name="Brun Y.V."/>
            <person name="Brown P.J."/>
        </authorList>
    </citation>
    <scope>NUCLEOTIDE SEQUENCE [LARGE SCALE GENOMIC DNA]</scope>
    <source>
        <strain evidence="2 3">16</strain>
    </source>
</reference>
<dbReference type="EMBL" id="LJYW01000001">
    <property type="protein sequence ID" value="KPL52588.1"/>
    <property type="molecule type" value="Genomic_DNA"/>
</dbReference>
<organism evidence="2 3">
    <name type="scientific">Prosthecodimorpha hirschii</name>
    <dbReference type="NCBI Taxonomy" id="665126"/>
    <lineage>
        <taxon>Bacteria</taxon>
        <taxon>Pseudomonadati</taxon>
        <taxon>Pseudomonadota</taxon>
        <taxon>Alphaproteobacteria</taxon>
        <taxon>Hyphomicrobiales</taxon>
        <taxon>Ancalomicrobiaceae</taxon>
        <taxon>Prosthecodimorpha</taxon>
    </lineage>
</organism>
<evidence type="ECO:0000256" key="1">
    <source>
        <dbReference type="SAM" id="MobiDB-lite"/>
    </source>
</evidence>
<evidence type="ECO:0008006" key="4">
    <source>
        <dbReference type="Google" id="ProtNLM"/>
    </source>
</evidence>
<dbReference type="AlphaFoldDB" id="A0A0P6VKR7"/>
<comment type="caution">
    <text evidence="2">The sequence shown here is derived from an EMBL/GenBank/DDBJ whole genome shotgun (WGS) entry which is preliminary data.</text>
</comment>
<accession>A0A0P6VKR7</accession>
<feature type="compositionally biased region" description="Low complexity" evidence="1">
    <location>
        <begin position="57"/>
        <end position="68"/>
    </location>
</feature>
<name>A0A0P6VKR7_9HYPH</name>
<feature type="compositionally biased region" description="Basic and acidic residues" evidence="1">
    <location>
        <begin position="1"/>
        <end position="16"/>
    </location>
</feature>
<evidence type="ECO:0000313" key="2">
    <source>
        <dbReference type="EMBL" id="KPL52588.1"/>
    </source>
</evidence>
<protein>
    <recommendedName>
        <fullName evidence="4">Anti-sigma factor NepR domain-containing protein</fullName>
    </recommendedName>
</protein>
<evidence type="ECO:0000313" key="3">
    <source>
        <dbReference type="Proteomes" id="UP000048984"/>
    </source>
</evidence>
<proteinExistence type="predicted"/>
<reference evidence="2 3" key="1">
    <citation type="submission" date="2015-09" db="EMBL/GenBank/DDBJ databases">
        <authorList>
            <person name="Jackson K.R."/>
            <person name="Lunt B.L."/>
            <person name="Fisher J.N.B."/>
            <person name="Gardner A.V."/>
            <person name="Bailey M.E."/>
            <person name="Deus L.M."/>
            <person name="Earl A.S."/>
            <person name="Gibby P.D."/>
            <person name="Hartmann K.A."/>
            <person name="Liu J.E."/>
            <person name="Manci A.M."/>
            <person name="Nielsen D.A."/>
            <person name="Solomon M.B."/>
            <person name="Breakwell D.P."/>
            <person name="Burnett S.H."/>
            <person name="Grose J.H."/>
        </authorList>
    </citation>
    <scope>NUCLEOTIDE SEQUENCE [LARGE SCALE GENOMIC DNA]</scope>
    <source>
        <strain evidence="2 3">16</strain>
    </source>
</reference>
<dbReference type="Proteomes" id="UP000048984">
    <property type="component" value="Unassembled WGS sequence"/>
</dbReference>
<sequence length="79" mass="8041">MGKTEDPGDDGRKPGLPDDVLARIGGRLRSHFSAAAIQPMPQRFEALLDALARPKDGPGSAPGRDAGSADGGSKDDGTA</sequence>
<feature type="region of interest" description="Disordered" evidence="1">
    <location>
        <begin position="1"/>
        <end position="20"/>
    </location>
</feature>
<gene>
    <name evidence="2" type="ORF">ABB55_10420</name>
</gene>